<feature type="transmembrane region" description="Helical" evidence="1">
    <location>
        <begin position="17"/>
        <end position="40"/>
    </location>
</feature>
<feature type="transmembrane region" description="Helical" evidence="1">
    <location>
        <begin position="102"/>
        <end position="127"/>
    </location>
</feature>
<dbReference type="Proteomes" id="UP000779508">
    <property type="component" value="Unassembled WGS sequence"/>
</dbReference>
<keyword evidence="3" id="KW-1185">Reference proteome</keyword>
<proteinExistence type="predicted"/>
<protein>
    <submittedName>
        <fullName evidence="2">ABC transporter permease</fullName>
    </submittedName>
</protein>
<keyword evidence="1" id="KW-1133">Transmembrane helix</keyword>
<dbReference type="EMBL" id="JAHLQK010000001">
    <property type="protein sequence ID" value="MBU5674957.1"/>
    <property type="molecule type" value="Genomic_DNA"/>
</dbReference>
<reference evidence="2 3" key="1">
    <citation type="submission" date="2021-06" db="EMBL/GenBank/DDBJ databases">
        <authorList>
            <person name="Sun Q."/>
            <person name="Li D."/>
        </authorList>
    </citation>
    <scope>NUCLEOTIDE SEQUENCE [LARGE SCALE GENOMIC DNA]</scope>
    <source>
        <strain evidence="2 3">MSJ-5</strain>
    </source>
</reference>
<dbReference type="Pfam" id="PF12730">
    <property type="entry name" value="ABC2_membrane_4"/>
    <property type="match status" value="1"/>
</dbReference>
<gene>
    <name evidence="2" type="ORF">KQI88_00820</name>
</gene>
<feature type="transmembrane region" description="Helical" evidence="1">
    <location>
        <begin position="147"/>
        <end position="167"/>
    </location>
</feature>
<dbReference type="RefSeq" id="WP_216414470.1">
    <property type="nucleotide sequence ID" value="NZ_JAHLQK010000001.1"/>
</dbReference>
<organism evidence="2 3">
    <name type="scientific">Alkaliphilus flagellatus</name>
    <dbReference type="NCBI Taxonomy" id="2841507"/>
    <lineage>
        <taxon>Bacteria</taxon>
        <taxon>Bacillati</taxon>
        <taxon>Bacillota</taxon>
        <taxon>Clostridia</taxon>
        <taxon>Peptostreptococcales</taxon>
        <taxon>Natronincolaceae</taxon>
        <taxon>Alkaliphilus</taxon>
    </lineage>
</organism>
<feature type="transmembrane region" description="Helical" evidence="1">
    <location>
        <begin position="174"/>
        <end position="196"/>
    </location>
</feature>
<evidence type="ECO:0000256" key="1">
    <source>
        <dbReference type="SAM" id="Phobius"/>
    </source>
</evidence>
<keyword evidence="1" id="KW-0472">Membrane</keyword>
<evidence type="ECO:0000313" key="3">
    <source>
        <dbReference type="Proteomes" id="UP000779508"/>
    </source>
</evidence>
<dbReference type="CDD" id="cd21809">
    <property type="entry name" value="ABC-2_lan_permease-like"/>
    <property type="match status" value="1"/>
</dbReference>
<accession>A0ABS6FZQ7</accession>
<feature type="transmembrane region" description="Helical" evidence="1">
    <location>
        <begin position="216"/>
        <end position="235"/>
    </location>
</feature>
<keyword evidence="1" id="KW-0812">Transmembrane</keyword>
<evidence type="ECO:0000313" key="2">
    <source>
        <dbReference type="EMBL" id="MBU5674957.1"/>
    </source>
</evidence>
<feature type="transmembrane region" description="Helical" evidence="1">
    <location>
        <begin position="60"/>
        <end position="81"/>
    </location>
</feature>
<comment type="caution">
    <text evidence="2">The sequence shown here is derived from an EMBL/GenBank/DDBJ whole genome shotgun (WGS) entry which is preliminary data.</text>
</comment>
<name>A0ABS6FZQ7_9FIRM</name>
<sequence>MKDIFDVELLKLRGSKILWIVILAPIFMVAQGAFNLIRYYDIFTGKGQNVWEQLYTQSMIFYVMILFPVLISIIMTLIARIENANNSWKHYLSLPIDREKIYGIKFIIGCGLIFINILVLIVSVLVAGKIINAPGTIPYKMIFIKPMVTYIAALPIMAILYVLSIRFSHMAIPLGIGIGLTLPAMLVANSKYWIFYPWTYPIMAALEGDFDTFSKGSSVYIISFILLITIFGFGYRRFKNRDIA</sequence>